<sequence>MERFDEGLRCQDVHAGLRNVDPNSGGLTKLADTQLIGMAGSLAALIRGQEVIDDAQALRAVAAEQLDVNQYAFDQVLDALAEIGFVEGLQRSSGKTTRFTENVPYYDDLYARLGAAWRDRRPSELEEQMVLLVDHLSDAPTPADELASEAGLDTAALPDLLAVGESAELVKRIQLPDGDVLYSPFFGFENPEVIAELVRDHGPDQLAEAFAAVRGEQGLPIGDAQPLLQDAIGRGLLLAPAVERPDGTLQPFASLPYTLDRELLRGRKPVLEKALAVLACLRCGQHFGGATSLPAAALVDVIDKLLDPNRGFLRPHGSHARQYRLMHSAGLLAFDADLLPGGNWVTPRFIDTEDNREALKIARDLITHGEQLSGRVGDEDARKALALGQPFTAPMQTMNRTRAKAPVSVKQWQSVIDSALGRGRVR</sequence>
<gene>
    <name evidence="1" type="ORF">GQF42_16155</name>
</gene>
<dbReference type="Proteomes" id="UP000436138">
    <property type="component" value="Chromosome"/>
</dbReference>
<evidence type="ECO:0000313" key="2">
    <source>
        <dbReference type="Proteomes" id="UP000436138"/>
    </source>
</evidence>
<dbReference type="AlphaFoldDB" id="A0A6I6N2F3"/>
<dbReference type="KEGG" id="sbro:GQF42_16155"/>
<dbReference type="RefSeq" id="WP_158920490.1">
    <property type="nucleotide sequence ID" value="NZ_CP047020.1"/>
</dbReference>
<keyword evidence="2" id="KW-1185">Reference proteome</keyword>
<accession>A0A6I6N2F3</accession>
<proteinExistence type="predicted"/>
<evidence type="ECO:0000313" key="1">
    <source>
        <dbReference type="EMBL" id="QHA04621.1"/>
    </source>
</evidence>
<protein>
    <submittedName>
        <fullName evidence="1">Uncharacterized protein</fullName>
    </submittedName>
</protein>
<organism evidence="1 2">
    <name type="scientific">Streptomyces broussonetiae</name>
    <dbReference type="NCBI Taxonomy" id="2686304"/>
    <lineage>
        <taxon>Bacteria</taxon>
        <taxon>Bacillati</taxon>
        <taxon>Actinomycetota</taxon>
        <taxon>Actinomycetes</taxon>
        <taxon>Kitasatosporales</taxon>
        <taxon>Streptomycetaceae</taxon>
        <taxon>Streptomyces</taxon>
    </lineage>
</organism>
<name>A0A6I6N2F3_9ACTN</name>
<reference evidence="1 2" key="1">
    <citation type="submission" date="2019-12" db="EMBL/GenBank/DDBJ databases">
        <title>Streptomyces sp. strain T44 isolated from rhizosphere soil of Broussonetia papyrifera.</title>
        <authorList>
            <person name="Mo P."/>
        </authorList>
    </citation>
    <scope>NUCLEOTIDE SEQUENCE [LARGE SCALE GENOMIC DNA]</scope>
    <source>
        <strain evidence="1 2">T44</strain>
    </source>
</reference>
<dbReference type="EMBL" id="CP047020">
    <property type="protein sequence ID" value="QHA04621.1"/>
    <property type="molecule type" value="Genomic_DNA"/>
</dbReference>